<dbReference type="AlphaFoldDB" id="A0A1I7YIM0"/>
<evidence type="ECO:0000313" key="1">
    <source>
        <dbReference type="Proteomes" id="UP000095287"/>
    </source>
</evidence>
<organism evidence="1 2">
    <name type="scientific">Steinernema glaseri</name>
    <dbReference type="NCBI Taxonomy" id="37863"/>
    <lineage>
        <taxon>Eukaryota</taxon>
        <taxon>Metazoa</taxon>
        <taxon>Ecdysozoa</taxon>
        <taxon>Nematoda</taxon>
        <taxon>Chromadorea</taxon>
        <taxon>Rhabditida</taxon>
        <taxon>Tylenchina</taxon>
        <taxon>Panagrolaimomorpha</taxon>
        <taxon>Strongyloidoidea</taxon>
        <taxon>Steinernematidae</taxon>
        <taxon>Steinernema</taxon>
    </lineage>
</organism>
<sequence>MLLLLFGGVSSQRSVLMRNIACLTLSFNDPSSQTFCFRENFRRRHRSASGGVEIKTKTIFVFSFTLYLQPPHQPPAGGQPLITRYSKTNTPLYGGFNEQTVKPIVAVFQHRKMFGSKGTKCWGALGNPKIAKVYVKTGLVLLHSRDHRCLSLER</sequence>
<reference evidence="2" key="1">
    <citation type="submission" date="2016-11" db="UniProtKB">
        <authorList>
            <consortium name="WormBaseParasite"/>
        </authorList>
    </citation>
    <scope>IDENTIFICATION</scope>
</reference>
<evidence type="ECO:0000313" key="2">
    <source>
        <dbReference type="WBParaSite" id="L893_g168.t1"/>
    </source>
</evidence>
<dbReference type="WBParaSite" id="L893_g168.t1">
    <property type="protein sequence ID" value="L893_g168.t1"/>
    <property type="gene ID" value="L893_g168"/>
</dbReference>
<name>A0A1I7YIM0_9BILA</name>
<keyword evidence="1" id="KW-1185">Reference proteome</keyword>
<protein>
    <submittedName>
        <fullName evidence="2">Secreted protein</fullName>
    </submittedName>
</protein>
<dbReference type="Proteomes" id="UP000095287">
    <property type="component" value="Unplaced"/>
</dbReference>
<proteinExistence type="predicted"/>
<accession>A0A1I7YIM0</accession>